<reference evidence="1" key="1">
    <citation type="submission" date="2020-05" db="EMBL/GenBank/DDBJ databases">
        <authorList>
            <person name="Chiriac C."/>
            <person name="Salcher M."/>
            <person name="Ghai R."/>
            <person name="Kavagutti S V."/>
        </authorList>
    </citation>
    <scope>NUCLEOTIDE SEQUENCE</scope>
</reference>
<gene>
    <name evidence="1" type="ORF">UFOPK2809_00341</name>
</gene>
<accession>A0A6J6T151</accession>
<name>A0A6J6T151_9ZZZZ</name>
<dbReference type="AlphaFoldDB" id="A0A6J6T151"/>
<evidence type="ECO:0000313" key="1">
    <source>
        <dbReference type="EMBL" id="CAB4740900.1"/>
    </source>
</evidence>
<protein>
    <submittedName>
        <fullName evidence="1">Unannotated protein</fullName>
    </submittedName>
</protein>
<dbReference type="EMBL" id="CAEZZA010000030">
    <property type="protein sequence ID" value="CAB4740900.1"/>
    <property type="molecule type" value="Genomic_DNA"/>
</dbReference>
<organism evidence="1">
    <name type="scientific">freshwater metagenome</name>
    <dbReference type="NCBI Taxonomy" id="449393"/>
    <lineage>
        <taxon>unclassified sequences</taxon>
        <taxon>metagenomes</taxon>
        <taxon>ecological metagenomes</taxon>
    </lineage>
</organism>
<sequence length="53" mass="5507">MNVGYARFYRADNDAKASCDEGPDEVLIIAPAELGIVPTVSSYNSQCGVGGAN</sequence>
<proteinExistence type="predicted"/>